<dbReference type="Proteomes" id="UP001524547">
    <property type="component" value="Unassembled WGS sequence"/>
</dbReference>
<dbReference type="EMBL" id="JAMZEJ010000004">
    <property type="protein sequence ID" value="MCQ8240538.1"/>
    <property type="molecule type" value="Genomic_DNA"/>
</dbReference>
<organism evidence="8 9">
    <name type="scientific">Rhizosaccharibacter radicis</name>
    <dbReference type="NCBI Taxonomy" id="2782605"/>
    <lineage>
        <taxon>Bacteria</taxon>
        <taxon>Pseudomonadati</taxon>
        <taxon>Pseudomonadota</taxon>
        <taxon>Alphaproteobacteria</taxon>
        <taxon>Acetobacterales</taxon>
        <taxon>Acetobacteraceae</taxon>
        <taxon>Rhizosaccharibacter</taxon>
    </lineage>
</organism>
<comment type="caution">
    <text evidence="8">The sequence shown here is derived from an EMBL/GenBank/DDBJ whole genome shotgun (WGS) entry which is preliminary data.</text>
</comment>
<evidence type="ECO:0000313" key="9">
    <source>
        <dbReference type="Proteomes" id="UP001524547"/>
    </source>
</evidence>
<dbReference type="PANTHER" id="PTHR30349:SF41">
    <property type="entry name" value="INTEGRASE_RECOMBINASE PROTEIN MJ0367-RELATED"/>
    <property type="match status" value="1"/>
</dbReference>
<dbReference type="InterPro" id="IPR004107">
    <property type="entry name" value="Integrase_SAM-like_N"/>
</dbReference>
<evidence type="ECO:0000259" key="6">
    <source>
        <dbReference type="PROSITE" id="PS51898"/>
    </source>
</evidence>
<dbReference type="PROSITE" id="PS51898">
    <property type="entry name" value="TYR_RECOMBINASE"/>
    <property type="match status" value="1"/>
</dbReference>
<feature type="domain" description="Tyr recombinase" evidence="6">
    <location>
        <begin position="108"/>
        <end position="289"/>
    </location>
</feature>
<dbReference type="InterPro" id="IPR010998">
    <property type="entry name" value="Integrase_recombinase_N"/>
</dbReference>
<dbReference type="SUPFAM" id="SSF56349">
    <property type="entry name" value="DNA breaking-rejoining enzymes"/>
    <property type="match status" value="1"/>
</dbReference>
<evidence type="ECO:0000313" key="8">
    <source>
        <dbReference type="EMBL" id="MCQ8240538.1"/>
    </source>
</evidence>
<dbReference type="Gene3D" id="1.10.150.130">
    <property type="match status" value="1"/>
</dbReference>
<dbReference type="InterPro" id="IPR002104">
    <property type="entry name" value="Integrase_catalytic"/>
</dbReference>
<keyword evidence="9" id="KW-1185">Reference proteome</keyword>
<keyword evidence="3 5" id="KW-0238">DNA-binding</keyword>
<gene>
    <name evidence="8" type="ORF">NFI88_06725</name>
</gene>
<evidence type="ECO:0000256" key="1">
    <source>
        <dbReference type="ARBA" id="ARBA00008857"/>
    </source>
</evidence>
<feature type="domain" description="Core-binding (CB)" evidence="7">
    <location>
        <begin position="16"/>
        <end position="92"/>
    </location>
</feature>
<dbReference type="PROSITE" id="PS51900">
    <property type="entry name" value="CB"/>
    <property type="match status" value="1"/>
</dbReference>
<evidence type="ECO:0000256" key="2">
    <source>
        <dbReference type="ARBA" id="ARBA00022908"/>
    </source>
</evidence>
<accession>A0ABT1VXZ3</accession>
<keyword evidence="4" id="KW-0233">DNA recombination</keyword>
<sequence>MSETQAAQGFRPDNIRFNELTIRNWLVNRSANTARAYRADVAAFFALHPVLIGDVTLDQLQSWDAAMRDAGLSTATRARRAACLRSLLSFAHKMGLTERNVGALLATEKPSITSAEHIIDKATVNRMIAGETDPRRRALLLLLYRSGLRASEAANLRWLDVTPPKRNDPALANILGKGAKRRVVQIPRVVWQELADAAGSPRPEAHVLTKACGGKLDASWIFRAVRTAARRVGIAGNVSPHWLRHTHASHALDDGCKLHVLRESLGHASLNTTTRYVHARKGEGSASFIR</sequence>
<dbReference type="RefSeq" id="WP_422919287.1">
    <property type="nucleotide sequence ID" value="NZ_JAMZEJ010000004.1"/>
</dbReference>
<protein>
    <submittedName>
        <fullName evidence="8">Tyrosine-type recombinase/integrase</fullName>
    </submittedName>
</protein>
<dbReference type="Pfam" id="PF00589">
    <property type="entry name" value="Phage_integrase"/>
    <property type="match status" value="1"/>
</dbReference>
<dbReference type="Pfam" id="PF02899">
    <property type="entry name" value="Phage_int_SAM_1"/>
    <property type="match status" value="1"/>
</dbReference>
<evidence type="ECO:0000259" key="7">
    <source>
        <dbReference type="PROSITE" id="PS51900"/>
    </source>
</evidence>
<keyword evidence="2" id="KW-0229">DNA integration</keyword>
<dbReference type="InterPro" id="IPR044068">
    <property type="entry name" value="CB"/>
</dbReference>
<dbReference type="Gene3D" id="1.10.443.10">
    <property type="entry name" value="Intergrase catalytic core"/>
    <property type="match status" value="1"/>
</dbReference>
<evidence type="ECO:0000256" key="3">
    <source>
        <dbReference type="ARBA" id="ARBA00023125"/>
    </source>
</evidence>
<name>A0ABT1VXZ3_9PROT</name>
<dbReference type="InterPro" id="IPR011010">
    <property type="entry name" value="DNA_brk_join_enz"/>
</dbReference>
<reference evidence="8 9" key="1">
    <citation type="submission" date="2022-06" db="EMBL/GenBank/DDBJ databases">
        <title>Rhizosaccharibacter gen. nov. sp. nov. KSS12, endophytic bacteria isolated from sugarcane.</title>
        <authorList>
            <person name="Pitiwittayakul N."/>
        </authorList>
    </citation>
    <scope>NUCLEOTIDE SEQUENCE [LARGE SCALE GENOMIC DNA]</scope>
    <source>
        <strain evidence="8 9">KSS12</strain>
    </source>
</reference>
<dbReference type="InterPro" id="IPR013762">
    <property type="entry name" value="Integrase-like_cat_sf"/>
</dbReference>
<evidence type="ECO:0000256" key="5">
    <source>
        <dbReference type="PROSITE-ProRule" id="PRU01248"/>
    </source>
</evidence>
<proteinExistence type="inferred from homology"/>
<comment type="similarity">
    <text evidence="1">Belongs to the 'phage' integrase family.</text>
</comment>
<dbReference type="InterPro" id="IPR050090">
    <property type="entry name" value="Tyrosine_recombinase_XerCD"/>
</dbReference>
<dbReference type="PANTHER" id="PTHR30349">
    <property type="entry name" value="PHAGE INTEGRASE-RELATED"/>
    <property type="match status" value="1"/>
</dbReference>
<evidence type="ECO:0000256" key="4">
    <source>
        <dbReference type="ARBA" id="ARBA00023172"/>
    </source>
</evidence>